<organism evidence="2">
    <name type="scientific">bioreactor metagenome</name>
    <dbReference type="NCBI Taxonomy" id="1076179"/>
    <lineage>
        <taxon>unclassified sequences</taxon>
        <taxon>metagenomes</taxon>
        <taxon>ecological metagenomes</taxon>
    </lineage>
</organism>
<evidence type="ECO:0000256" key="1">
    <source>
        <dbReference type="SAM" id="MobiDB-lite"/>
    </source>
</evidence>
<accession>A0A645B124</accession>
<evidence type="ECO:0000313" key="2">
    <source>
        <dbReference type="EMBL" id="MPM58756.1"/>
    </source>
</evidence>
<gene>
    <name evidence="2" type="ORF">SDC9_105589</name>
</gene>
<feature type="region of interest" description="Disordered" evidence="1">
    <location>
        <begin position="39"/>
        <end position="73"/>
    </location>
</feature>
<feature type="compositionally biased region" description="Gly residues" evidence="1">
    <location>
        <begin position="52"/>
        <end position="62"/>
    </location>
</feature>
<name>A0A645B124_9ZZZZ</name>
<dbReference type="AlphaFoldDB" id="A0A645B124"/>
<sequence>MLVVDDLLADVDRGPVDVQRLLHRLDRTIDAGAIAARRRHHDPLHRRRLRSGAGGIGSGGSRHGSQCRRAVVG</sequence>
<proteinExistence type="predicted"/>
<protein>
    <submittedName>
        <fullName evidence="2">Uncharacterized protein</fullName>
    </submittedName>
</protein>
<reference evidence="2" key="1">
    <citation type="submission" date="2019-08" db="EMBL/GenBank/DDBJ databases">
        <authorList>
            <person name="Kucharzyk K."/>
            <person name="Murdoch R.W."/>
            <person name="Higgins S."/>
            <person name="Loffler F."/>
        </authorList>
    </citation>
    <scope>NUCLEOTIDE SEQUENCE</scope>
</reference>
<feature type="compositionally biased region" description="Basic residues" evidence="1">
    <location>
        <begin position="39"/>
        <end position="50"/>
    </location>
</feature>
<comment type="caution">
    <text evidence="2">The sequence shown here is derived from an EMBL/GenBank/DDBJ whole genome shotgun (WGS) entry which is preliminary data.</text>
</comment>
<dbReference type="EMBL" id="VSSQ01016936">
    <property type="protein sequence ID" value="MPM58756.1"/>
    <property type="molecule type" value="Genomic_DNA"/>
</dbReference>